<protein>
    <submittedName>
        <fullName evidence="1">Uncharacterized protein</fullName>
    </submittedName>
</protein>
<organism evidence="1 2">
    <name type="scientific">Bibersteinia trehalosi USDA-ARS-USMARC-188</name>
    <dbReference type="NCBI Taxonomy" id="1263829"/>
    <lineage>
        <taxon>Bacteria</taxon>
        <taxon>Pseudomonadati</taxon>
        <taxon>Pseudomonadota</taxon>
        <taxon>Gammaproteobacteria</taxon>
        <taxon>Pasteurellales</taxon>
        <taxon>Pasteurellaceae</taxon>
        <taxon>Bibersteinia</taxon>
    </lineage>
</organism>
<gene>
    <name evidence="1" type="ORF">F542_20000</name>
</gene>
<dbReference type="Proteomes" id="UP000019091">
    <property type="component" value="Chromosome"/>
</dbReference>
<evidence type="ECO:0000313" key="2">
    <source>
        <dbReference type="Proteomes" id="UP000019091"/>
    </source>
</evidence>
<dbReference type="EMBL" id="CP006954">
    <property type="protein sequence ID" value="AHG82709.1"/>
    <property type="molecule type" value="Genomic_DNA"/>
</dbReference>
<sequence length="39" mass="4566">MPWGILTRYLLKKSVSAFVFTLPIRKNDRLETFPKWGGV</sequence>
<proteinExistence type="predicted"/>
<accession>A0A4V7ICH7</accession>
<name>A0A4V7ICH7_BIBTR</name>
<evidence type="ECO:0000313" key="1">
    <source>
        <dbReference type="EMBL" id="AHG82709.1"/>
    </source>
</evidence>
<dbReference type="KEGG" id="btre:F542_20000"/>
<reference evidence="1 2" key="1">
    <citation type="journal article" date="2014" name="Genome Announc.">
        <title>Complete Closed Genome Sequences of Three Bibersteinia trehalosi Nasopharyngeal Isolates from Cattle with Shipping Fever.</title>
        <authorList>
            <person name="Harhay G.P."/>
            <person name="McVey D.S."/>
            <person name="Koren S."/>
            <person name="Phillippy A.M."/>
            <person name="Bono J."/>
            <person name="Harhay D.M."/>
            <person name="Clawson M.L."/>
            <person name="Heaton M.P."/>
            <person name="Chitko-McKown C.G."/>
            <person name="Korlach J."/>
            <person name="Smith T.P."/>
        </authorList>
    </citation>
    <scope>NUCLEOTIDE SEQUENCE [LARGE SCALE GENOMIC DNA]</scope>
    <source>
        <strain evidence="1 2">USDA-ARS-USMARC-188</strain>
    </source>
</reference>
<dbReference type="AlphaFoldDB" id="A0A4V7ICH7"/>